<evidence type="ECO:0000313" key="3">
    <source>
        <dbReference type="Proteomes" id="UP000299102"/>
    </source>
</evidence>
<organism evidence="2 3">
    <name type="scientific">Eumeta variegata</name>
    <name type="common">Bagworm moth</name>
    <name type="synonym">Eumeta japonica</name>
    <dbReference type="NCBI Taxonomy" id="151549"/>
    <lineage>
        <taxon>Eukaryota</taxon>
        <taxon>Metazoa</taxon>
        <taxon>Ecdysozoa</taxon>
        <taxon>Arthropoda</taxon>
        <taxon>Hexapoda</taxon>
        <taxon>Insecta</taxon>
        <taxon>Pterygota</taxon>
        <taxon>Neoptera</taxon>
        <taxon>Endopterygota</taxon>
        <taxon>Lepidoptera</taxon>
        <taxon>Glossata</taxon>
        <taxon>Ditrysia</taxon>
        <taxon>Tineoidea</taxon>
        <taxon>Psychidae</taxon>
        <taxon>Oiketicinae</taxon>
        <taxon>Eumeta</taxon>
    </lineage>
</organism>
<feature type="region of interest" description="Disordered" evidence="1">
    <location>
        <begin position="1"/>
        <end position="20"/>
    </location>
</feature>
<dbReference type="AlphaFoldDB" id="A0A4C1VD35"/>
<evidence type="ECO:0000256" key="1">
    <source>
        <dbReference type="SAM" id="MobiDB-lite"/>
    </source>
</evidence>
<sequence length="133" mass="14456">MRTSSQTQKGSKTNSLTLPPRLWTTAPRPAIARAASARATQTSSLFRAGTSRLGALISVYILNNRAGAAPGRAPPAALHIYAMHSCRIFDVNILRMRKVPGSCNVRFNRPAARDVHDLVISNVSDLRPTTLTY</sequence>
<comment type="caution">
    <text evidence="2">The sequence shown here is derived from an EMBL/GenBank/DDBJ whole genome shotgun (WGS) entry which is preliminary data.</text>
</comment>
<reference evidence="2 3" key="1">
    <citation type="journal article" date="2019" name="Commun. Biol.">
        <title>The bagworm genome reveals a unique fibroin gene that provides high tensile strength.</title>
        <authorList>
            <person name="Kono N."/>
            <person name="Nakamura H."/>
            <person name="Ohtoshi R."/>
            <person name="Tomita M."/>
            <person name="Numata K."/>
            <person name="Arakawa K."/>
        </authorList>
    </citation>
    <scope>NUCLEOTIDE SEQUENCE [LARGE SCALE GENOMIC DNA]</scope>
</reference>
<keyword evidence="3" id="KW-1185">Reference proteome</keyword>
<evidence type="ECO:0000313" key="2">
    <source>
        <dbReference type="EMBL" id="GBP36706.1"/>
    </source>
</evidence>
<gene>
    <name evidence="2" type="ORF">EVAR_24708_1</name>
</gene>
<dbReference type="EMBL" id="BGZK01000322">
    <property type="protein sequence ID" value="GBP36706.1"/>
    <property type="molecule type" value="Genomic_DNA"/>
</dbReference>
<name>A0A4C1VD35_EUMVA</name>
<protein>
    <submittedName>
        <fullName evidence="2">Uncharacterized protein</fullName>
    </submittedName>
</protein>
<proteinExistence type="predicted"/>
<accession>A0A4C1VD35</accession>
<dbReference type="Proteomes" id="UP000299102">
    <property type="component" value="Unassembled WGS sequence"/>
</dbReference>
<feature type="compositionally biased region" description="Polar residues" evidence="1">
    <location>
        <begin position="1"/>
        <end position="17"/>
    </location>
</feature>